<proteinExistence type="predicted"/>
<evidence type="ECO:0008006" key="3">
    <source>
        <dbReference type="Google" id="ProtNLM"/>
    </source>
</evidence>
<dbReference type="Proteomes" id="UP000484255">
    <property type="component" value="Unassembled WGS sequence"/>
</dbReference>
<evidence type="ECO:0000313" key="1">
    <source>
        <dbReference type="EMBL" id="NDY90098.1"/>
    </source>
</evidence>
<evidence type="ECO:0000313" key="2">
    <source>
        <dbReference type="Proteomes" id="UP000484255"/>
    </source>
</evidence>
<reference evidence="1 2" key="1">
    <citation type="submission" date="2020-02" db="EMBL/GenBank/DDBJ databases">
        <title>Ideonella bacterium strain TBM-1.</title>
        <authorList>
            <person name="Chen W.-M."/>
        </authorList>
    </citation>
    <scope>NUCLEOTIDE SEQUENCE [LARGE SCALE GENOMIC DNA]</scope>
    <source>
        <strain evidence="1 2">TBM-1</strain>
    </source>
</reference>
<gene>
    <name evidence="1" type="ORF">G3A44_02705</name>
</gene>
<accession>A0A7C9TH27</accession>
<comment type="caution">
    <text evidence="1">The sequence shown here is derived from an EMBL/GenBank/DDBJ whole genome shotgun (WGS) entry which is preliminary data.</text>
</comment>
<organism evidence="1 2">
    <name type="scientific">Ideonella livida</name>
    <dbReference type="NCBI Taxonomy" id="2707176"/>
    <lineage>
        <taxon>Bacteria</taxon>
        <taxon>Pseudomonadati</taxon>
        <taxon>Pseudomonadota</taxon>
        <taxon>Betaproteobacteria</taxon>
        <taxon>Burkholderiales</taxon>
        <taxon>Sphaerotilaceae</taxon>
        <taxon>Ideonella</taxon>
    </lineage>
</organism>
<keyword evidence="2" id="KW-1185">Reference proteome</keyword>
<sequence>MHLVLTFASGRSEAAQAALRLLDSRPLPHLRRLLGALTPIARDPGDPFSLSAPHERLLARSLGWPPDDGLIPLARLWAWQDGLDLSAQAPDAAWGLLQLTHWHLGTEQVSHTDPQALSITPDESRALHDALLPLLDEGGWRLRRAGDGPRDRWYLGHPLLAALPTASPDRVAGRNVDLWLDAPASARPALRALRRLQAEVQMLLHAHPVNQAREARGQPALNSFWLSGTGDPALPLPSDPASLPILLETLRPPALAEDGAAWLDAWDALDRSLADTWTQALELALEAPAHGAPQASALRLSLCGEAGSITLGPRPRAWWQRGPLAPWRAGARTPLLPWLAEL</sequence>
<protein>
    <recommendedName>
        <fullName evidence="3">Phosphoglycerate mutase</fullName>
    </recommendedName>
</protein>
<dbReference type="AlphaFoldDB" id="A0A7C9TH27"/>
<dbReference type="RefSeq" id="WP_163455949.1">
    <property type="nucleotide sequence ID" value="NZ_JAAGOH010000002.1"/>
</dbReference>
<name>A0A7C9TH27_9BURK</name>
<dbReference type="EMBL" id="JAAGOH010000002">
    <property type="protein sequence ID" value="NDY90098.1"/>
    <property type="molecule type" value="Genomic_DNA"/>
</dbReference>